<dbReference type="CDD" id="cd06170">
    <property type="entry name" value="LuxR_C_like"/>
    <property type="match status" value="1"/>
</dbReference>
<dbReference type="InterPro" id="IPR036388">
    <property type="entry name" value="WH-like_DNA-bd_sf"/>
</dbReference>
<dbReference type="Proteomes" id="UP000287188">
    <property type="component" value="Unassembled WGS sequence"/>
</dbReference>
<dbReference type="InterPro" id="IPR016032">
    <property type="entry name" value="Sig_transdc_resp-reg_C-effctor"/>
</dbReference>
<feature type="domain" description="HTH luxR-type" evidence="4">
    <location>
        <begin position="77"/>
        <end position="142"/>
    </location>
</feature>
<accession>A0A402AUJ6</accession>
<evidence type="ECO:0000256" key="3">
    <source>
        <dbReference type="ARBA" id="ARBA00023163"/>
    </source>
</evidence>
<keyword evidence="2" id="KW-0238">DNA-binding</keyword>
<protein>
    <recommendedName>
        <fullName evidence="4">HTH luxR-type domain-containing protein</fullName>
    </recommendedName>
</protein>
<gene>
    <name evidence="5" type="ORF">KDK_65670</name>
</gene>
<dbReference type="GO" id="GO:0003677">
    <property type="term" value="F:DNA binding"/>
    <property type="evidence" value="ECO:0007669"/>
    <property type="project" value="UniProtKB-KW"/>
</dbReference>
<keyword evidence="3" id="KW-0804">Transcription</keyword>
<dbReference type="SMART" id="SM00421">
    <property type="entry name" value="HTH_LUXR"/>
    <property type="match status" value="1"/>
</dbReference>
<reference evidence="6" key="1">
    <citation type="submission" date="2018-12" db="EMBL/GenBank/DDBJ databases">
        <title>Tengunoibacter tsumagoiensis gen. nov., sp. nov., Dictyobacter kobayashii sp. nov., D. alpinus sp. nov., and D. joshuensis sp. nov. and description of Dictyobacteraceae fam. nov. within the order Ktedonobacterales isolated from Tengu-no-mugimeshi.</title>
        <authorList>
            <person name="Wang C.M."/>
            <person name="Zheng Y."/>
            <person name="Sakai Y."/>
            <person name="Toyoda A."/>
            <person name="Minakuchi Y."/>
            <person name="Abe K."/>
            <person name="Yokota A."/>
            <person name="Yabe S."/>
        </authorList>
    </citation>
    <scope>NUCLEOTIDE SEQUENCE [LARGE SCALE GENOMIC DNA]</scope>
    <source>
        <strain evidence="6">Uno11</strain>
    </source>
</reference>
<evidence type="ECO:0000256" key="1">
    <source>
        <dbReference type="ARBA" id="ARBA00023015"/>
    </source>
</evidence>
<evidence type="ECO:0000256" key="2">
    <source>
        <dbReference type="ARBA" id="ARBA00023125"/>
    </source>
</evidence>
<keyword evidence="1" id="KW-0805">Transcription regulation</keyword>
<proteinExistence type="predicted"/>
<dbReference type="SUPFAM" id="SSF46894">
    <property type="entry name" value="C-terminal effector domain of the bipartite response regulators"/>
    <property type="match status" value="1"/>
</dbReference>
<evidence type="ECO:0000313" key="5">
    <source>
        <dbReference type="EMBL" id="GCE22767.1"/>
    </source>
</evidence>
<dbReference type="PROSITE" id="PS50043">
    <property type="entry name" value="HTH_LUXR_2"/>
    <property type="match status" value="1"/>
</dbReference>
<name>A0A402AUJ6_9CHLR</name>
<dbReference type="Pfam" id="PF00196">
    <property type="entry name" value="GerE"/>
    <property type="match status" value="1"/>
</dbReference>
<dbReference type="EMBL" id="BIFS01000002">
    <property type="protein sequence ID" value="GCE22767.1"/>
    <property type="molecule type" value="Genomic_DNA"/>
</dbReference>
<evidence type="ECO:0000259" key="4">
    <source>
        <dbReference type="PROSITE" id="PS50043"/>
    </source>
</evidence>
<dbReference type="Gene3D" id="1.10.10.10">
    <property type="entry name" value="Winged helix-like DNA-binding domain superfamily/Winged helix DNA-binding domain"/>
    <property type="match status" value="1"/>
</dbReference>
<organism evidence="5 6">
    <name type="scientific">Dictyobacter kobayashii</name>
    <dbReference type="NCBI Taxonomy" id="2014872"/>
    <lineage>
        <taxon>Bacteria</taxon>
        <taxon>Bacillati</taxon>
        <taxon>Chloroflexota</taxon>
        <taxon>Ktedonobacteria</taxon>
        <taxon>Ktedonobacterales</taxon>
        <taxon>Dictyobacteraceae</taxon>
        <taxon>Dictyobacter</taxon>
    </lineage>
</organism>
<comment type="caution">
    <text evidence="5">The sequence shown here is derived from an EMBL/GenBank/DDBJ whole genome shotgun (WGS) entry which is preliminary data.</text>
</comment>
<dbReference type="PANTHER" id="PTHR44688">
    <property type="entry name" value="DNA-BINDING TRANSCRIPTIONAL ACTIVATOR DEVR_DOSR"/>
    <property type="match status" value="1"/>
</dbReference>
<dbReference type="AlphaFoldDB" id="A0A402AUJ6"/>
<sequence>MGYTPPGRGATARSKADLPKASADESLYEQLIASAQTQLGERAFKALWQEGCALTPQLALNASILKPVSEHTAKTKRSPMPAPLTLREMEVLDLMTRGFTNPQIARCLTISPVTVNAHVRSIYNKLAVNSRSEATRYALEHHLA</sequence>
<dbReference type="GO" id="GO:0006355">
    <property type="term" value="P:regulation of DNA-templated transcription"/>
    <property type="evidence" value="ECO:0007669"/>
    <property type="project" value="InterPro"/>
</dbReference>
<dbReference type="PANTHER" id="PTHR44688:SF16">
    <property type="entry name" value="DNA-BINDING TRANSCRIPTIONAL ACTIVATOR DEVR_DOSR"/>
    <property type="match status" value="1"/>
</dbReference>
<dbReference type="OrthoDB" id="1806906at2"/>
<dbReference type="PROSITE" id="PS00622">
    <property type="entry name" value="HTH_LUXR_1"/>
    <property type="match status" value="1"/>
</dbReference>
<evidence type="ECO:0000313" key="6">
    <source>
        <dbReference type="Proteomes" id="UP000287188"/>
    </source>
</evidence>
<dbReference type="InterPro" id="IPR000792">
    <property type="entry name" value="Tscrpt_reg_LuxR_C"/>
</dbReference>
<dbReference type="PRINTS" id="PR00038">
    <property type="entry name" value="HTHLUXR"/>
</dbReference>
<keyword evidence="6" id="KW-1185">Reference proteome</keyword>